<dbReference type="Pfam" id="PF02371">
    <property type="entry name" value="Transposase_20"/>
    <property type="match status" value="1"/>
</dbReference>
<evidence type="ECO:0000313" key="4">
    <source>
        <dbReference type="EMBL" id="MBL6082771.1"/>
    </source>
</evidence>
<comment type="caution">
    <text evidence="4">The sequence shown here is derived from an EMBL/GenBank/DDBJ whole genome shotgun (WGS) entry which is preliminary data.</text>
</comment>
<feature type="region of interest" description="Disordered" evidence="1">
    <location>
        <begin position="345"/>
        <end position="405"/>
    </location>
</feature>
<dbReference type="Proteomes" id="UP000660885">
    <property type="component" value="Unassembled WGS sequence"/>
</dbReference>
<evidence type="ECO:0000259" key="3">
    <source>
        <dbReference type="Pfam" id="PF02371"/>
    </source>
</evidence>
<evidence type="ECO:0000259" key="2">
    <source>
        <dbReference type="Pfam" id="PF01548"/>
    </source>
</evidence>
<feature type="compositionally biased region" description="Basic and acidic residues" evidence="1">
    <location>
        <begin position="364"/>
        <end position="384"/>
    </location>
</feature>
<dbReference type="PANTHER" id="PTHR33055">
    <property type="entry name" value="TRANSPOSASE FOR INSERTION SEQUENCE ELEMENT IS1111A"/>
    <property type="match status" value="1"/>
</dbReference>
<dbReference type="InterPro" id="IPR003346">
    <property type="entry name" value="Transposase_20"/>
</dbReference>
<name>A0ABS1UDJ9_9PROT</name>
<feature type="domain" description="Transposase IS116/IS110/IS902 C-terminal" evidence="3">
    <location>
        <begin position="207"/>
        <end position="291"/>
    </location>
</feature>
<proteinExistence type="predicted"/>
<feature type="compositionally biased region" description="Basic and acidic residues" evidence="1">
    <location>
        <begin position="395"/>
        <end position="405"/>
    </location>
</feature>
<evidence type="ECO:0000313" key="5">
    <source>
        <dbReference type="Proteomes" id="UP000660885"/>
    </source>
</evidence>
<keyword evidence="5" id="KW-1185">Reference proteome</keyword>
<dbReference type="RefSeq" id="WP_202836099.1">
    <property type="nucleotide sequence ID" value="NZ_JAETWB010000128.1"/>
</dbReference>
<reference evidence="4 5" key="1">
    <citation type="submission" date="2021-01" db="EMBL/GenBank/DDBJ databases">
        <title>Belnapia mucosa sp. nov. and Belnapia arida sp. nov., isolated from the Tabernas Desert (Almeria, Spain).</title>
        <authorList>
            <person name="Molina-Menor E."/>
            <person name="Vidal-Verdu A."/>
            <person name="Calonge A."/>
            <person name="Satari L."/>
            <person name="Pereto J."/>
            <person name="Porcar M."/>
        </authorList>
    </citation>
    <scope>NUCLEOTIDE SEQUENCE [LARGE SCALE GENOMIC DNA]</scope>
    <source>
        <strain evidence="4 5">T18</strain>
    </source>
</reference>
<feature type="domain" description="Transposase IS110-like N-terminal" evidence="2">
    <location>
        <begin position="15"/>
        <end position="141"/>
    </location>
</feature>
<organism evidence="4 5">
    <name type="scientific">Belnapia arida</name>
    <dbReference type="NCBI Taxonomy" id="2804533"/>
    <lineage>
        <taxon>Bacteria</taxon>
        <taxon>Pseudomonadati</taxon>
        <taxon>Pseudomonadota</taxon>
        <taxon>Alphaproteobacteria</taxon>
        <taxon>Acetobacterales</taxon>
        <taxon>Roseomonadaceae</taxon>
        <taxon>Belnapia</taxon>
    </lineage>
</organism>
<evidence type="ECO:0000256" key="1">
    <source>
        <dbReference type="SAM" id="MobiDB-lite"/>
    </source>
</evidence>
<dbReference type="InterPro" id="IPR002525">
    <property type="entry name" value="Transp_IS110-like_N"/>
</dbReference>
<protein>
    <submittedName>
        <fullName evidence="4">IS110 family transposase</fullName>
    </submittedName>
</protein>
<dbReference type="NCBIfam" id="NF033542">
    <property type="entry name" value="transpos_IS110"/>
    <property type="match status" value="1"/>
</dbReference>
<dbReference type="EMBL" id="JAETWB010000128">
    <property type="protein sequence ID" value="MBL6082771.1"/>
    <property type="molecule type" value="Genomic_DNA"/>
</dbReference>
<dbReference type="PANTHER" id="PTHR33055:SF13">
    <property type="entry name" value="TRANSPOSASE"/>
    <property type="match status" value="1"/>
</dbReference>
<accession>A0ABS1UDJ9</accession>
<dbReference type="Pfam" id="PF01548">
    <property type="entry name" value="DEDD_Tnp_IS110"/>
    <property type="match status" value="1"/>
</dbReference>
<dbReference type="InterPro" id="IPR047650">
    <property type="entry name" value="Transpos_IS110"/>
</dbReference>
<gene>
    <name evidence="4" type="ORF">JMJ56_33000</name>
</gene>
<sequence length="405" mass="44761">MDIHRVFAEVVALLDGVLTRLGRVDMRRDRLEAFARSTLTHDDHVVVEATGNAAAVVEVLSPHVGRVIIANPKQVRLIADAKVKTDKIDAAVLAQLYASGFLPEVWVPDARTEAMRRQVTRRTQLVRQRTRLKNIVQSILHAHLVPPCPHADLFGKAGRGWLAGQWLPEDERAAVERHVRELDRLGEELSGVERDIARRALEDEVVKRLMTVPGIDMVVAVGLAAAIGDVSRFAAPERLVAYLGLNPSVHQSGDGPVRHGRITKQGRGQARGMLVEAAWAAARAPGPLRAFFLRIAARRGQHVAAVATARKIAVIVWHMLRDGKDYTWGRPALHAKKLRDLQLRAGHPSRRGQRGAAHAYNKAGTREAERRGAAEGEAAYERLTKGWQPRGPRRARMDAATEERP</sequence>